<comment type="subcellular location">
    <subcellularLocation>
        <location evidence="1">Membrane</location>
        <topology evidence="1">Multi-pass membrane protein</topology>
    </subcellularLocation>
</comment>
<dbReference type="AlphaFoldDB" id="A0AA37KLI8"/>
<keyword evidence="2 5" id="KW-0812">Transmembrane</keyword>
<dbReference type="Pfam" id="PF04932">
    <property type="entry name" value="Wzy_C"/>
    <property type="match status" value="1"/>
</dbReference>
<feature type="transmembrane region" description="Helical" evidence="5">
    <location>
        <begin position="70"/>
        <end position="94"/>
    </location>
</feature>
<evidence type="ECO:0000313" key="7">
    <source>
        <dbReference type="EMBL" id="GKH82930.1"/>
    </source>
</evidence>
<proteinExistence type="predicted"/>
<dbReference type="PANTHER" id="PTHR37422">
    <property type="entry name" value="TEICHURONIC ACID BIOSYNTHESIS PROTEIN TUAE"/>
    <property type="match status" value="1"/>
</dbReference>
<feature type="transmembrane region" description="Helical" evidence="5">
    <location>
        <begin position="187"/>
        <end position="211"/>
    </location>
</feature>
<dbReference type="EMBL" id="BQOB01000001">
    <property type="protein sequence ID" value="GKH82930.1"/>
    <property type="molecule type" value="Genomic_DNA"/>
</dbReference>
<feature type="transmembrane region" description="Helical" evidence="5">
    <location>
        <begin position="28"/>
        <end position="50"/>
    </location>
</feature>
<feature type="domain" description="O-antigen ligase-related" evidence="6">
    <location>
        <begin position="69"/>
        <end position="203"/>
    </location>
</feature>
<feature type="transmembrane region" description="Helical" evidence="5">
    <location>
        <begin position="223"/>
        <end position="256"/>
    </location>
</feature>
<organism evidence="7 8">
    <name type="scientific">Phocaeicola dorei</name>
    <dbReference type="NCBI Taxonomy" id="357276"/>
    <lineage>
        <taxon>Bacteria</taxon>
        <taxon>Pseudomonadati</taxon>
        <taxon>Bacteroidota</taxon>
        <taxon>Bacteroidia</taxon>
        <taxon>Bacteroidales</taxon>
        <taxon>Bacteroidaceae</taxon>
        <taxon>Phocaeicola</taxon>
    </lineage>
</organism>
<feature type="transmembrane region" description="Helical" evidence="5">
    <location>
        <begin position="106"/>
        <end position="125"/>
    </location>
</feature>
<evidence type="ECO:0000256" key="5">
    <source>
        <dbReference type="SAM" id="Phobius"/>
    </source>
</evidence>
<evidence type="ECO:0000256" key="3">
    <source>
        <dbReference type="ARBA" id="ARBA00022989"/>
    </source>
</evidence>
<keyword evidence="4 5" id="KW-0472">Membrane</keyword>
<reference evidence="7" key="1">
    <citation type="submission" date="2022-01" db="EMBL/GenBank/DDBJ databases">
        <title>Novel bile acid biosynthetic pathways are enriched in the microbiome of centenarians.</title>
        <authorList>
            <person name="Sato Y."/>
            <person name="Atarashi K."/>
            <person name="Plichta R.D."/>
            <person name="Arai Y."/>
            <person name="Sasajima S."/>
            <person name="Kearney M.S."/>
            <person name="Suda W."/>
            <person name="Takeshita K."/>
            <person name="Sasaki T."/>
            <person name="Okamoto S."/>
            <person name="Skelly N.A."/>
            <person name="Okamura Y."/>
            <person name="Vlamakis H."/>
            <person name="Li Y."/>
            <person name="Tanoue T."/>
            <person name="Takei H."/>
            <person name="Nittono H."/>
            <person name="Narushima S."/>
            <person name="Irie J."/>
            <person name="Itoh H."/>
            <person name="Moriya K."/>
            <person name="Sugiura Y."/>
            <person name="Suematsu M."/>
            <person name="Moritoki N."/>
            <person name="Shibata S."/>
            <person name="Littman R.D."/>
            <person name="Fischbach A.M."/>
            <person name="Uwamino Y."/>
            <person name="Inoue T."/>
            <person name="Honda A."/>
            <person name="Hattori M."/>
            <person name="Murai T."/>
            <person name="Xavier J.R."/>
            <person name="Hirose N."/>
            <person name="Honda K."/>
        </authorList>
    </citation>
    <scope>NUCLEOTIDE SEQUENCE</scope>
    <source>
        <strain evidence="7">CE91-St7</strain>
    </source>
</reference>
<dbReference type="InterPro" id="IPR051533">
    <property type="entry name" value="WaaL-like"/>
</dbReference>
<evidence type="ECO:0000256" key="1">
    <source>
        <dbReference type="ARBA" id="ARBA00004141"/>
    </source>
</evidence>
<keyword evidence="3 5" id="KW-1133">Transmembrane helix</keyword>
<gene>
    <name evidence="7" type="ORF">CE91St7_38140</name>
</gene>
<dbReference type="PANTHER" id="PTHR37422:SF23">
    <property type="entry name" value="TEICHURONIC ACID BIOSYNTHESIS PROTEIN TUAE"/>
    <property type="match status" value="1"/>
</dbReference>
<dbReference type="InterPro" id="IPR007016">
    <property type="entry name" value="O-antigen_ligase-rel_domated"/>
</dbReference>
<evidence type="ECO:0000259" key="6">
    <source>
        <dbReference type="Pfam" id="PF04932"/>
    </source>
</evidence>
<protein>
    <recommendedName>
        <fullName evidence="6">O-antigen ligase-related domain-containing protein</fullName>
    </recommendedName>
</protein>
<sequence length="274" mass="30815">MFIVNSLELYSQDIIVEDIRFGMKRAQAIFGMHTTLGGFSTMMAGLLLWVRLNCTLYVKKLGKKKLSIAIGLMIIAVFLTGTRSTIAGLAVVLMSFFSFKHIKMKYVFIAIVSVVIGFMALDAYLDKIILSFTDTESVGGSNTDMRSIQFELAALFMMQSPFLGNGISYTFEYVADKYKEMCGAESLWIPIMIDFGILGITAIIVFIIQVGYYIKKYCEIRLLFFLLGILVFNSLSSIPAFSFTQLFYLFVIIAFLKKYQESICNSPSSFPSIK</sequence>
<comment type="caution">
    <text evidence="7">The sequence shown here is derived from an EMBL/GenBank/DDBJ whole genome shotgun (WGS) entry which is preliminary data.</text>
</comment>
<accession>A0AA37KLI8</accession>
<evidence type="ECO:0000256" key="4">
    <source>
        <dbReference type="ARBA" id="ARBA00023136"/>
    </source>
</evidence>
<name>A0AA37KLI8_9BACT</name>
<evidence type="ECO:0000256" key="2">
    <source>
        <dbReference type="ARBA" id="ARBA00022692"/>
    </source>
</evidence>
<dbReference type="Proteomes" id="UP001055104">
    <property type="component" value="Unassembled WGS sequence"/>
</dbReference>
<dbReference type="GO" id="GO:0016020">
    <property type="term" value="C:membrane"/>
    <property type="evidence" value="ECO:0007669"/>
    <property type="project" value="UniProtKB-SubCell"/>
</dbReference>
<evidence type="ECO:0000313" key="8">
    <source>
        <dbReference type="Proteomes" id="UP001055104"/>
    </source>
</evidence>